<accession>U2L0I7</accession>
<protein>
    <submittedName>
        <fullName evidence="1">Uncharacterized protein</fullName>
    </submittedName>
</protein>
<evidence type="ECO:0000313" key="1">
    <source>
        <dbReference type="EMBL" id="ERJ97885.1"/>
    </source>
</evidence>
<dbReference type="EMBL" id="AWET01000051">
    <property type="protein sequence ID" value="ERJ97885.1"/>
    <property type="molecule type" value="Genomic_DNA"/>
</dbReference>
<name>U2L0I7_9BACT</name>
<evidence type="ECO:0000313" key="2">
    <source>
        <dbReference type="Proteomes" id="UP000016600"/>
    </source>
</evidence>
<comment type="caution">
    <text evidence="1">The sequence shown here is derived from an EMBL/GenBank/DDBJ whole genome shotgun (WGS) entry which is preliminary data.</text>
</comment>
<dbReference type="Proteomes" id="UP000016600">
    <property type="component" value="Unassembled WGS sequence"/>
</dbReference>
<keyword evidence="2" id="KW-1185">Reference proteome</keyword>
<reference evidence="1 2" key="1">
    <citation type="submission" date="2013-08" db="EMBL/GenBank/DDBJ databases">
        <authorList>
            <person name="Durkin A.S."/>
            <person name="Haft D.R."/>
            <person name="McCorrison J."/>
            <person name="Torralba M."/>
            <person name="Gillis M."/>
            <person name="Haft D.H."/>
            <person name="Methe B."/>
            <person name="Sutton G."/>
            <person name="Nelson K.E."/>
        </authorList>
    </citation>
    <scope>NUCLEOTIDE SEQUENCE [LARGE SCALE GENOMIC DNA]</scope>
    <source>
        <strain evidence="1 2">F0068</strain>
    </source>
</reference>
<proteinExistence type="predicted"/>
<gene>
    <name evidence="1" type="ORF">HMPREF1218_0888</name>
</gene>
<dbReference type="PATRIC" id="fig|1081904.3.peg.2384"/>
<organism evidence="1 2">
    <name type="scientific">Hoylesella pleuritidis F0068</name>
    <dbReference type="NCBI Taxonomy" id="1081904"/>
    <lineage>
        <taxon>Bacteria</taxon>
        <taxon>Pseudomonadati</taxon>
        <taxon>Bacteroidota</taxon>
        <taxon>Bacteroidia</taxon>
        <taxon>Bacteroidales</taxon>
        <taxon>Prevotellaceae</taxon>
        <taxon>Hoylesella</taxon>
    </lineage>
</organism>
<sequence length="179" mass="20064">MQGIGLSCIHISNHIQRQRIKIEIKRVEKKLAGSILMAIVSVIFVASCACKHTCTSGKKSVEYTIAHNYFFNNDARIPTDPKVTDSKTFNKLYGIAATMGKNGIPTNIDFNKQFVIGVVLPITNQQTKIIPGKLVKRNNELEFTYKIKRGSTMSSSMQPMLLIVVDRKYETDKVRVVEG</sequence>
<dbReference type="AlphaFoldDB" id="U2L0I7"/>